<organism evidence="3 4">
    <name type="scientific">Sphaerobolus stellatus (strain SS14)</name>
    <dbReference type="NCBI Taxonomy" id="990650"/>
    <lineage>
        <taxon>Eukaryota</taxon>
        <taxon>Fungi</taxon>
        <taxon>Dikarya</taxon>
        <taxon>Basidiomycota</taxon>
        <taxon>Agaricomycotina</taxon>
        <taxon>Agaricomycetes</taxon>
        <taxon>Phallomycetidae</taxon>
        <taxon>Geastrales</taxon>
        <taxon>Sphaerobolaceae</taxon>
        <taxon>Sphaerobolus</taxon>
    </lineage>
</organism>
<sequence length="249" mass="26858">MLQFDQQGAKVAAHYNTTSSTLKPLQEKYPSQLILIQADVTSESAVANLFAQLTSKDFHIQVIVLNHGFWPTTDVPMADMALAQWESTIAINLTSNFMLARGYLQGLRKMSDSQKEFASIISVGSTAGKVGEANHADYSSAKSGMMYGFTLSLKNEIVKIAPRGRANCVAPGWVKTPMAEEALKDPAVVYRSIATTPVKKFALPEDVAHQIVILASPVVSGHVSGEVIMVAGGMEGRLLNLPEDVELPP</sequence>
<dbReference type="InterPro" id="IPR002347">
    <property type="entry name" value="SDR_fam"/>
</dbReference>
<dbReference type="OrthoDB" id="10253736at2759"/>
<dbReference type="SUPFAM" id="SSF51735">
    <property type="entry name" value="NAD(P)-binding Rossmann-fold domains"/>
    <property type="match status" value="1"/>
</dbReference>
<evidence type="ECO:0000313" key="4">
    <source>
        <dbReference type="Proteomes" id="UP000054279"/>
    </source>
</evidence>
<keyword evidence="2" id="KW-0560">Oxidoreductase</keyword>
<dbReference type="AlphaFoldDB" id="A0A0C9U8L8"/>
<dbReference type="Pfam" id="PF13561">
    <property type="entry name" value="adh_short_C2"/>
    <property type="match status" value="1"/>
</dbReference>
<evidence type="ECO:0000256" key="2">
    <source>
        <dbReference type="ARBA" id="ARBA00023002"/>
    </source>
</evidence>
<dbReference type="Proteomes" id="UP000054279">
    <property type="component" value="Unassembled WGS sequence"/>
</dbReference>
<comment type="similarity">
    <text evidence="1">Belongs to the short-chain dehydrogenases/reductases (SDR) family.</text>
</comment>
<dbReference type="Gene3D" id="3.40.50.720">
    <property type="entry name" value="NAD(P)-binding Rossmann-like Domain"/>
    <property type="match status" value="1"/>
</dbReference>
<dbReference type="EMBL" id="KN837419">
    <property type="protein sequence ID" value="KIJ25372.1"/>
    <property type="molecule type" value="Genomic_DNA"/>
</dbReference>
<proteinExistence type="inferred from homology"/>
<dbReference type="HOGENOM" id="CLU_010194_1_3_1"/>
<evidence type="ECO:0000256" key="1">
    <source>
        <dbReference type="ARBA" id="ARBA00006484"/>
    </source>
</evidence>
<dbReference type="PANTHER" id="PTHR24321">
    <property type="entry name" value="DEHYDROGENASES, SHORT CHAIN"/>
    <property type="match status" value="1"/>
</dbReference>
<dbReference type="InterPro" id="IPR036291">
    <property type="entry name" value="NAD(P)-bd_dom_sf"/>
</dbReference>
<gene>
    <name evidence="3" type="ORF">M422DRAFT_273694</name>
</gene>
<keyword evidence="4" id="KW-1185">Reference proteome</keyword>
<protein>
    <recommendedName>
        <fullName evidence="5">3-oxoacyl-[acyl-carrier-protein] reductase</fullName>
    </recommendedName>
</protein>
<evidence type="ECO:0008006" key="5">
    <source>
        <dbReference type="Google" id="ProtNLM"/>
    </source>
</evidence>
<evidence type="ECO:0000313" key="3">
    <source>
        <dbReference type="EMBL" id="KIJ25372.1"/>
    </source>
</evidence>
<dbReference type="GO" id="GO:0016491">
    <property type="term" value="F:oxidoreductase activity"/>
    <property type="evidence" value="ECO:0007669"/>
    <property type="project" value="UniProtKB-KW"/>
</dbReference>
<name>A0A0C9U8L8_SPHS4</name>
<accession>A0A0C9U8L8</accession>
<dbReference type="PRINTS" id="PR00081">
    <property type="entry name" value="GDHRDH"/>
</dbReference>
<reference evidence="3 4" key="1">
    <citation type="submission" date="2014-06" db="EMBL/GenBank/DDBJ databases">
        <title>Evolutionary Origins and Diversification of the Mycorrhizal Mutualists.</title>
        <authorList>
            <consortium name="DOE Joint Genome Institute"/>
            <consortium name="Mycorrhizal Genomics Consortium"/>
            <person name="Kohler A."/>
            <person name="Kuo A."/>
            <person name="Nagy L.G."/>
            <person name="Floudas D."/>
            <person name="Copeland A."/>
            <person name="Barry K.W."/>
            <person name="Cichocki N."/>
            <person name="Veneault-Fourrey C."/>
            <person name="LaButti K."/>
            <person name="Lindquist E.A."/>
            <person name="Lipzen A."/>
            <person name="Lundell T."/>
            <person name="Morin E."/>
            <person name="Murat C."/>
            <person name="Riley R."/>
            <person name="Ohm R."/>
            <person name="Sun H."/>
            <person name="Tunlid A."/>
            <person name="Henrissat B."/>
            <person name="Grigoriev I.V."/>
            <person name="Hibbett D.S."/>
            <person name="Martin F."/>
        </authorList>
    </citation>
    <scope>NUCLEOTIDE SEQUENCE [LARGE SCALE GENOMIC DNA]</scope>
    <source>
        <strain evidence="3 4">SS14</strain>
    </source>
</reference>
<dbReference type="PANTHER" id="PTHR24321:SF8">
    <property type="entry name" value="ESTRADIOL 17-BETA-DEHYDROGENASE 8-RELATED"/>
    <property type="match status" value="1"/>
</dbReference>